<evidence type="ECO:0000313" key="4">
    <source>
        <dbReference type="Proteomes" id="UP001596154"/>
    </source>
</evidence>
<dbReference type="GO" id="GO:0004497">
    <property type="term" value="F:monooxygenase activity"/>
    <property type="evidence" value="ECO:0007669"/>
    <property type="project" value="UniProtKB-KW"/>
</dbReference>
<accession>A0ABW0UL26</accession>
<dbReference type="InterPro" id="IPR007138">
    <property type="entry name" value="ABM_dom"/>
</dbReference>
<feature type="domain" description="ABM" evidence="2">
    <location>
        <begin position="29"/>
        <end position="103"/>
    </location>
</feature>
<keyword evidence="3" id="KW-0503">Monooxygenase</keyword>
<dbReference type="SUPFAM" id="SSF54909">
    <property type="entry name" value="Dimeric alpha+beta barrel"/>
    <property type="match status" value="1"/>
</dbReference>
<comment type="caution">
    <text evidence="3">The sequence shown here is derived from an EMBL/GenBank/DDBJ whole genome shotgun (WGS) entry which is preliminary data.</text>
</comment>
<dbReference type="InterPro" id="IPR011008">
    <property type="entry name" value="Dimeric_a/b-barrel"/>
</dbReference>
<protein>
    <submittedName>
        <fullName evidence="3">Antibiotic biosynthesis monooxygenase family protein</fullName>
        <ecNumber evidence="3">1.14.-.-</ecNumber>
    </submittedName>
</protein>
<evidence type="ECO:0000256" key="1">
    <source>
        <dbReference type="SAM" id="MobiDB-lite"/>
    </source>
</evidence>
<dbReference type="Pfam" id="PF03992">
    <property type="entry name" value="ABM"/>
    <property type="match status" value="1"/>
</dbReference>
<sequence length="150" mass="16815">MSDHRMAPVDARASAEPVPVRPVPAHEPPYYAVVFTSVRTDDDSGYGETAERMEDLVRGIPGFLGMDHARTPGGLSVTVGYFRDAAAIEQWRSDAEHRTAQKRGREQWYERYTVHVARVERSHDYEHANGYEDANSRVDGNGSRREPGDG</sequence>
<evidence type="ECO:0000259" key="2">
    <source>
        <dbReference type="Pfam" id="PF03992"/>
    </source>
</evidence>
<feature type="region of interest" description="Disordered" evidence="1">
    <location>
        <begin position="122"/>
        <end position="150"/>
    </location>
</feature>
<dbReference type="PANTHER" id="PTHR37811">
    <property type="entry name" value="BLL5343 PROTEIN"/>
    <property type="match status" value="1"/>
</dbReference>
<dbReference type="InterPro" id="IPR052936">
    <property type="entry name" value="Jasmonate_Hydroxylase-like"/>
</dbReference>
<name>A0ABW0UL26_9ACTN</name>
<evidence type="ECO:0000313" key="3">
    <source>
        <dbReference type="EMBL" id="MFC5633847.1"/>
    </source>
</evidence>
<dbReference type="RefSeq" id="WP_381019247.1">
    <property type="nucleotide sequence ID" value="NZ_JBHSNY010000003.1"/>
</dbReference>
<dbReference type="Gene3D" id="3.30.70.100">
    <property type="match status" value="1"/>
</dbReference>
<gene>
    <name evidence="3" type="ORF">ACFPZJ_08620</name>
</gene>
<dbReference type="EMBL" id="JBHSNY010000003">
    <property type="protein sequence ID" value="MFC5633847.1"/>
    <property type="molecule type" value="Genomic_DNA"/>
</dbReference>
<dbReference type="Proteomes" id="UP001596154">
    <property type="component" value="Unassembled WGS sequence"/>
</dbReference>
<feature type="region of interest" description="Disordered" evidence="1">
    <location>
        <begin position="1"/>
        <end position="21"/>
    </location>
</feature>
<dbReference type="EC" id="1.14.-.-" evidence="3"/>
<dbReference type="PANTHER" id="PTHR37811:SF2">
    <property type="entry name" value="ABM DOMAIN-CONTAINING PROTEIN"/>
    <property type="match status" value="1"/>
</dbReference>
<keyword evidence="3" id="KW-0560">Oxidoreductase</keyword>
<reference evidence="4" key="1">
    <citation type="journal article" date="2019" name="Int. J. Syst. Evol. Microbiol.">
        <title>The Global Catalogue of Microorganisms (GCM) 10K type strain sequencing project: providing services to taxonomists for standard genome sequencing and annotation.</title>
        <authorList>
            <consortium name="The Broad Institute Genomics Platform"/>
            <consortium name="The Broad Institute Genome Sequencing Center for Infectious Disease"/>
            <person name="Wu L."/>
            <person name="Ma J."/>
        </authorList>
    </citation>
    <scope>NUCLEOTIDE SEQUENCE [LARGE SCALE GENOMIC DNA]</scope>
    <source>
        <strain evidence="4">CGMCC 4.7248</strain>
    </source>
</reference>
<organism evidence="3 4">
    <name type="scientific">Streptomyces bullii</name>
    <dbReference type="NCBI Taxonomy" id="349910"/>
    <lineage>
        <taxon>Bacteria</taxon>
        <taxon>Bacillati</taxon>
        <taxon>Actinomycetota</taxon>
        <taxon>Actinomycetes</taxon>
        <taxon>Kitasatosporales</taxon>
        <taxon>Streptomycetaceae</taxon>
        <taxon>Streptomyces</taxon>
    </lineage>
</organism>
<keyword evidence="4" id="KW-1185">Reference proteome</keyword>
<proteinExistence type="predicted"/>